<name>A0A813I9N1_POLGL</name>
<reference evidence="3" key="1">
    <citation type="submission" date="2021-02" db="EMBL/GenBank/DDBJ databases">
        <authorList>
            <person name="Dougan E. K."/>
            <person name="Rhodes N."/>
            <person name="Thang M."/>
            <person name="Chan C."/>
        </authorList>
    </citation>
    <scope>NUCLEOTIDE SEQUENCE</scope>
</reference>
<keyword evidence="2" id="KW-0472">Membrane</keyword>
<organism evidence="3 4">
    <name type="scientific">Polarella glacialis</name>
    <name type="common">Dinoflagellate</name>
    <dbReference type="NCBI Taxonomy" id="89957"/>
    <lineage>
        <taxon>Eukaryota</taxon>
        <taxon>Sar</taxon>
        <taxon>Alveolata</taxon>
        <taxon>Dinophyceae</taxon>
        <taxon>Suessiales</taxon>
        <taxon>Suessiaceae</taxon>
        <taxon>Polarella</taxon>
    </lineage>
</organism>
<comment type="caution">
    <text evidence="3">The sequence shown here is derived from an EMBL/GenBank/DDBJ whole genome shotgun (WGS) entry which is preliminary data.</text>
</comment>
<evidence type="ECO:0000313" key="3">
    <source>
        <dbReference type="EMBL" id="CAE8647107.1"/>
    </source>
</evidence>
<proteinExistence type="predicted"/>
<dbReference type="EMBL" id="CAJNNW010005118">
    <property type="protein sequence ID" value="CAE8647107.1"/>
    <property type="molecule type" value="Genomic_DNA"/>
</dbReference>
<evidence type="ECO:0000256" key="1">
    <source>
        <dbReference type="SAM" id="MobiDB-lite"/>
    </source>
</evidence>
<evidence type="ECO:0000256" key="2">
    <source>
        <dbReference type="SAM" id="Phobius"/>
    </source>
</evidence>
<feature type="non-terminal residue" evidence="3">
    <location>
        <position position="1"/>
    </location>
</feature>
<dbReference type="InterPro" id="IPR059186">
    <property type="entry name" value="SACTE_4363"/>
</dbReference>
<evidence type="ECO:0000313" key="4">
    <source>
        <dbReference type="Proteomes" id="UP000626109"/>
    </source>
</evidence>
<dbReference type="Proteomes" id="UP000626109">
    <property type="component" value="Unassembled WGS sequence"/>
</dbReference>
<protein>
    <submittedName>
        <fullName evidence="3">Uncharacterized protein</fullName>
    </submittedName>
</protein>
<sequence length="752" mass="81757">EYPQNLYIPVGYYTSIVGVGRLPSDVRLGSVRVGNDISGHALNNFWRSCEGVTLTAPRSYWAVSQASPLRRMVVEKDLWLSQSEGYSSGGFFADIDVGGTLVMGTQQQWFGRNARVQTGLECWTGWNYVFVGVKGIDAEAVDRCQWAGDVPKGQRRHGWPGRISAVTETPRIAEKPYLVKDGSKWFIYVPKFVASSTAGPIEDREAGIARKLELTHEVFVATPEMTAFEINMAMQGKDGLLLTPGVYVLTEPLVVKESHFVVLGLGFATLVSPIGLSCIEVLDDLDDVRVAGLVLESGTPAGFKSAQPLLRWGLIVKPTEISPSAPGIASDIFARVGSFRHIDCTPMRVGTMLEFNANGVVVDNVWAWHADHDDCSGFDPGRHSDMASYSFMSDKSHSTHGVVVNGHFVTTYGMAIEHVAGGHMCEWNGEYGQSFFFQAELPYHTPPVAGAVSYKVNPTVLYHFATGLGIYIIGTYTAPAAIDISPFSDVRNVVTAVISGNHSQFASQICQRWESSWFTHKLLNCSAPISCSDILCWSPTVPHLNPTQLPQLVSLGFSPSTEQMLQRMPLLELLPNEQLRTASAEESALRLPSATIPTATSSKQATTTKVTTTTTTPTTPPTTKATTTKSTTMGIMTILTGGGKKHKAYENLGTLYGWFSNKKKASIKKASVSGGSKDIPDANVGSEAAERLGDRAANTITLGLIVFMTFCAVPLMCLSLHCARPPRELRPVSSRQALNEDEIDEQTQFVDI</sequence>
<dbReference type="AlphaFoldDB" id="A0A813I9N1"/>
<feature type="region of interest" description="Disordered" evidence="1">
    <location>
        <begin position="594"/>
        <end position="628"/>
    </location>
</feature>
<feature type="transmembrane region" description="Helical" evidence="2">
    <location>
        <begin position="700"/>
        <end position="720"/>
    </location>
</feature>
<keyword evidence="2" id="KW-0812">Transmembrane</keyword>
<dbReference type="CDD" id="cd23669">
    <property type="entry name" value="GH55_SacteLam55A-like"/>
    <property type="match status" value="1"/>
</dbReference>
<feature type="compositionally biased region" description="Low complexity" evidence="1">
    <location>
        <begin position="597"/>
        <end position="628"/>
    </location>
</feature>
<accession>A0A813I9N1</accession>
<gene>
    <name evidence="3" type="ORF">PGLA2088_LOCUS5389</name>
</gene>
<keyword evidence="2" id="KW-1133">Transmembrane helix</keyword>